<evidence type="ECO:0000313" key="3">
    <source>
        <dbReference type="Proteomes" id="UP001597264"/>
    </source>
</evidence>
<evidence type="ECO:0000313" key="2">
    <source>
        <dbReference type="EMBL" id="MFD1218215.1"/>
    </source>
</evidence>
<feature type="compositionally biased region" description="Polar residues" evidence="1">
    <location>
        <begin position="200"/>
        <end position="216"/>
    </location>
</feature>
<dbReference type="RefSeq" id="WP_230434858.1">
    <property type="nucleotide sequence ID" value="NZ_CP087715.1"/>
</dbReference>
<name>A0ABW3UFB9_9GAMM</name>
<dbReference type="Pfam" id="PF11739">
    <property type="entry name" value="YdbH-like"/>
    <property type="match status" value="1"/>
</dbReference>
<comment type="caution">
    <text evidence="2">The sequence shown here is derived from an EMBL/GenBank/DDBJ whole genome shotgun (WGS) entry which is preliminary data.</text>
</comment>
<sequence length="1026" mass="111346">MNGAKIEQLSGVNFSPAQKGNIDVQSMRLRLDSGVQVEINAAQLRGLTSLLGGNSAQTPLIVNIGQVRLRNLSSADSNAKESPPDQQWHHSAPESAPTPITKPSTGGVQSAPLRLSELLQRLKKLPRADLRIRQLTIPELSSTPMQLTIQSGDGKLESQLHSNRCRDCGLELQLTTGLESDRQSALSATLRSQDAEAATLQLTSRPHRSTSSQTPINRPDAHLAEPRWRIQSDLNVNLIAIQALLRQLGVQPPVPELEAYQAKGSIRLQSSAEVPDEIMQMQRYKAFDTELHTDALQFMLPPAIAGAPMVARVRSTSALRWSLATLQPLQANTVSGTLALELDTLPAASGTAEPAGERKSAEGSKAPLLDATLELSRESGQPRADLSGTLQLARAYPLLAVERWQTALAPYNIRDLEGQIRFEGNIDLPLLANWQSPDAFNPIGRNLRFEIKPGGKITAKVDLPDQNNPLQVIGWSQAHVAATIENNAVFSMEQWSTPTTLTADSVQLTVTGSGKDAKATFPPIRSAITDIHCEDFFSNHCTAALESETGELQLTDSKTRAESVGISLNLRTSPMRTTAPPKERHWQISNLNLTAKKVLSGAIGIQDAEFFAPALECKRSTDRTSCTSDQLAIAVSPLSMMDSRIEGVLFLDQFSLTTVPDAEPGSLPEITTRYRAHNLVMTAMDTYTVRLDPTGEATLKQGVLEGKSTVKAGNIQLVSQWQHNSESGSGQLAFTLPSTGFSPQQSLSTVIAGIPADIVEGRMAASGKIHWPAQSRDRVEFSLQEAAATYGDIVAVGIDGNIRLNRNNNGWQTSEPAPIRVQRVDTGVAVNNLHFTLALSPQRDIVLDGFAAELLDGVLTASTLRWNLDGAPRMSQVNFTGLSLRKLAEEMEAENFSASGLVDAKIPLEVDRQGITVEDGTVQSRPGGGRLRYYGAFSPQMLTANPQLKMIAGALEDYEYRELKGTFTYPLSGDLTLNLKLTGRSDAVDANRDLVINLNLENNIPQMLRSLQASRNLQDVLENQVP</sequence>
<feature type="region of interest" description="Disordered" evidence="1">
    <location>
        <begin position="74"/>
        <end position="111"/>
    </location>
</feature>
<protein>
    <submittedName>
        <fullName evidence="2">YdbH domain-containing protein</fullName>
    </submittedName>
</protein>
<feature type="compositionally biased region" description="Basic and acidic residues" evidence="1">
    <location>
        <begin position="78"/>
        <end position="92"/>
    </location>
</feature>
<proteinExistence type="predicted"/>
<dbReference type="Proteomes" id="UP001597264">
    <property type="component" value="Unassembled WGS sequence"/>
</dbReference>
<reference evidence="3" key="1">
    <citation type="journal article" date="2019" name="Int. J. Syst. Evol. Microbiol.">
        <title>The Global Catalogue of Microorganisms (GCM) 10K type strain sequencing project: providing services to taxonomists for standard genome sequencing and annotation.</title>
        <authorList>
            <consortium name="The Broad Institute Genomics Platform"/>
            <consortium name="The Broad Institute Genome Sequencing Center for Infectious Disease"/>
            <person name="Wu L."/>
            <person name="Ma J."/>
        </authorList>
    </citation>
    <scope>NUCLEOTIDE SEQUENCE [LARGE SCALE GENOMIC DNA]</scope>
    <source>
        <strain evidence="3">CCUG 54356</strain>
    </source>
</reference>
<dbReference type="InterPro" id="IPR021730">
    <property type="entry name" value="YdbH"/>
</dbReference>
<feature type="region of interest" description="Disordered" evidence="1">
    <location>
        <begin position="200"/>
        <end position="219"/>
    </location>
</feature>
<accession>A0ABW3UFB9</accession>
<dbReference type="EMBL" id="JBHTLR010000029">
    <property type="protein sequence ID" value="MFD1218215.1"/>
    <property type="molecule type" value="Genomic_DNA"/>
</dbReference>
<evidence type="ECO:0000256" key="1">
    <source>
        <dbReference type="SAM" id="MobiDB-lite"/>
    </source>
</evidence>
<organism evidence="2 3">
    <name type="scientific">Microbulbifer celer</name>
    <dbReference type="NCBI Taxonomy" id="435905"/>
    <lineage>
        <taxon>Bacteria</taxon>
        <taxon>Pseudomonadati</taxon>
        <taxon>Pseudomonadota</taxon>
        <taxon>Gammaproteobacteria</taxon>
        <taxon>Cellvibrionales</taxon>
        <taxon>Microbulbiferaceae</taxon>
        <taxon>Microbulbifer</taxon>
    </lineage>
</organism>
<gene>
    <name evidence="2" type="ORF">ACFQ2X_16560</name>
</gene>
<keyword evidence="3" id="KW-1185">Reference proteome</keyword>